<comment type="similarity">
    <text evidence="2 5">Belongs to the RecX family.</text>
</comment>
<dbReference type="Proteomes" id="UP000318405">
    <property type="component" value="Unassembled WGS sequence"/>
</dbReference>
<dbReference type="AlphaFoldDB" id="A0A556A6G1"/>
<evidence type="ECO:0000256" key="5">
    <source>
        <dbReference type="HAMAP-Rule" id="MF_01114"/>
    </source>
</evidence>
<feature type="region of interest" description="Disordered" evidence="6">
    <location>
        <begin position="1"/>
        <end position="132"/>
    </location>
</feature>
<dbReference type="PANTHER" id="PTHR33602:SF1">
    <property type="entry name" value="REGULATORY PROTEIN RECX FAMILY PROTEIN"/>
    <property type="match status" value="1"/>
</dbReference>
<comment type="caution">
    <text evidence="10">The sequence shown here is derived from an EMBL/GenBank/DDBJ whole genome shotgun (WGS) entry which is preliminary data.</text>
</comment>
<evidence type="ECO:0000256" key="6">
    <source>
        <dbReference type="SAM" id="MobiDB-lite"/>
    </source>
</evidence>
<evidence type="ECO:0000256" key="1">
    <source>
        <dbReference type="ARBA" id="ARBA00004496"/>
    </source>
</evidence>
<protein>
    <recommendedName>
        <fullName evidence="3 5">Regulatory protein RecX</fullName>
    </recommendedName>
</protein>
<evidence type="ECO:0000256" key="2">
    <source>
        <dbReference type="ARBA" id="ARBA00009695"/>
    </source>
</evidence>
<feature type="domain" description="RecX third three-helical" evidence="8">
    <location>
        <begin position="223"/>
        <end position="266"/>
    </location>
</feature>
<feature type="domain" description="RecX first three-helical" evidence="9">
    <location>
        <begin position="134"/>
        <end position="170"/>
    </location>
</feature>
<keyword evidence="4 5" id="KW-0963">Cytoplasm</keyword>
<organism evidence="10 11">
    <name type="scientific">Verticiella sediminum</name>
    <dbReference type="NCBI Taxonomy" id="1247510"/>
    <lineage>
        <taxon>Bacteria</taxon>
        <taxon>Pseudomonadati</taxon>
        <taxon>Pseudomonadota</taxon>
        <taxon>Betaproteobacteria</taxon>
        <taxon>Burkholderiales</taxon>
        <taxon>Alcaligenaceae</taxon>
        <taxon>Verticiella</taxon>
    </lineage>
</organism>
<evidence type="ECO:0000259" key="7">
    <source>
        <dbReference type="Pfam" id="PF02631"/>
    </source>
</evidence>
<dbReference type="Pfam" id="PF02631">
    <property type="entry name" value="RecX_HTH2"/>
    <property type="match status" value="1"/>
</dbReference>
<comment type="subcellular location">
    <subcellularLocation>
        <location evidence="1 5">Cytoplasm</location>
    </subcellularLocation>
</comment>
<feature type="compositionally biased region" description="Low complexity" evidence="6">
    <location>
        <begin position="13"/>
        <end position="30"/>
    </location>
</feature>
<keyword evidence="11" id="KW-1185">Reference proteome</keyword>
<feature type="domain" description="RecX second three-helical" evidence="7">
    <location>
        <begin position="177"/>
        <end position="214"/>
    </location>
</feature>
<evidence type="ECO:0000256" key="3">
    <source>
        <dbReference type="ARBA" id="ARBA00018111"/>
    </source>
</evidence>
<dbReference type="GO" id="GO:0005737">
    <property type="term" value="C:cytoplasm"/>
    <property type="evidence" value="ECO:0007669"/>
    <property type="project" value="UniProtKB-SubCell"/>
</dbReference>
<dbReference type="RefSeq" id="WP_143951340.1">
    <property type="nucleotide sequence ID" value="NZ_BAABMB010000002.1"/>
</dbReference>
<evidence type="ECO:0000259" key="9">
    <source>
        <dbReference type="Pfam" id="PF21982"/>
    </source>
</evidence>
<proteinExistence type="inferred from homology"/>
<dbReference type="Pfam" id="PF21981">
    <property type="entry name" value="RecX_HTH3"/>
    <property type="match status" value="1"/>
</dbReference>
<dbReference type="Gene3D" id="1.10.10.10">
    <property type="entry name" value="Winged helix-like DNA-binding domain superfamily/Winged helix DNA-binding domain"/>
    <property type="match status" value="3"/>
</dbReference>
<gene>
    <name evidence="5 10" type="primary">recX</name>
    <name evidence="10" type="ORF">FOZ76_26670</name>
</gene>
<comment type="function">
    <text evidence="5">Modulates RecA activity.</text>
</comment>
<dbReference type="EMBL" id="VLTJ01000044">
    <property type="protein sequence ID" value="TSH88469.1"/>
    <property type="molecule type" value="Genomic_DNA"/>
</dbReference>
<dbReference type="PANTHER" id="PTHR33602">
    <property type="entry name" value="REGULATORY PROTEIN RECX FAMILY PROTEIN"/>
    <property type="match status" value="1"/>
</dbReference>
<dbReference type="InterPro" id="IPR036388">
    <property type="entry name" value="WH-like_DNA-bd_sf"/>
</dbReference>
<accession>A0A556A6G1</accession>
<dbReference type="Pfam" id="PF21982">
    <property type="entry name" value="RecX_HTH1"/>
    <property type="match status" value="1"/>
</dbReference>
<name>A0A556A6G1_9BURK</name>
<evidence type="ECO:0000259" key="8">
    <source>
        <dbReference type="Pfam" id="PF21981"/>
    </source>
</evidence>
<dbReference type="InterPro" id="IPR053926">
    <property type="entry name" value="RecX_HTH_1st"/>
</dbReference>
<sequence>MTTKPDRTEPGCGPATGPHPGSSPPGSVSSDVTRADELPPELEGLPAAAFEPLTDRGAGAPSSPSSSSPSPWPGLPATQPRSPEAAAPGDDAPGRREAVRRRGWGQSGRAASARAGGDEAPHPARGAGRSLKMRAVDYLSRREHSRFELSRKLARHAEEPGEVESVLDELAAQGLLSEARFAESLVNRKAGRLGTSRIVQELRQHGVKAESVAQVRAELAATELARAHEVWRKRFGRPADDPAGRAKQMRFLAARGFGHDVIRRVVAGADDLLDGD</sequence>
<evidence type="ECO:0000313" key="10">
    <source>
        <dbReference type="EMBL" id="TSH88469.1"/>
    </source>
</evidence>
<dbReference type="HAMAP" id="MF_01114">
    <property type="entry name" value="RecX"/>
    <property type="match status" value="1"/>
</dbReference>
<evidence type="ECO:0000256" key="4">
    <source>
        <dbReference type="ARBA" id="ARBA00022490"/>
    </source>
</evidence>
<dbReference type="InterPro" id="IPR053924">
    <property type="entry name" value="RecX_HTH_2nd"/>
</dbReference>
<dbReference type="OrthoDB" id="5295441at2"/>
<dbReference type="InterPro" id="IPR003783">
    <property type="entry name" value="Regulatory_RecX"/>
</dbReference>
<reference evidence="10 11" key="1">
    <citation type="submission" date="2019-07" db="EMBL/GenBank/DDBJ databases">
        <title>Qingshengfaniella alkalisoli gen. nov., sp. nov., isolated from saline soil.</title>
        <authorList>
            <person name="Xu L."/>
            <person name="Huang X.-X."/>
            <person name="Sun J.-Q."/>
        </authorList>
    </citation>
    <scope>NUCLEOTIDE SEQUENCE [LARGE SCALE GENOMIC DNA]</scope>
    <source>
        <strain evidence="10 11">DSM 27279</strain>
    </source>
</reference>
<dbReference type="InterPro" id="IPR053925">
    <property type="entry name" value="RecX_HTH_3rd"/>
</dbReference>
<evidence type="ECO:0000313" key="11">
    <source>
        <dbReference type="Proteomes" id="UP000318405"/>
    </source>
</evidence>
<dbReference type="GO" id="GO:0006282">
    <property type="term" value="P:regulation of DNA repair"/>
    <property type="evidence" value="ECO:0007669"/>
    <property type="project" value="UniProtKB-UniRule"/>
</dbReference>
<dbReference type="NCBIfam" id="NF001055">
    <property type="entry name" value="PRK00117.2-5"/>
    <property type="match status" value="1"/>
</dbReference>